<evidence type="ECO:0000313" key="2">
    <source>
        <dbReference type="EMBL" id="AJR28449.1"/>
    </source>
</evidence>
<accession>A0A0D3R159</accession>
<sequence length="369" mass="41000">MDKKIIEDSDIDWKKFGSSASLCEDAATAQIDHEEANESRISTYAPTKPINLDEEEQFEDKFEKMVLSAPFLGFGKKKEEKPKNTGPEPDVTKGKKVQDAPGKLADALKNKGAISKVKPKPEPMDLDKVKTPEPKPKISVIPPMPKPVDQLGQQCSGEFLESPNWSRVYYGASDQVATILGSVVSLVLRTVDPDGKYSLITGQTVTGLRVEFKEIKRGVFSNQEFNKKMDEFVQEMEQRKKKEEGGEPEDVEMKTATPKPAPFIVPRPQKKPTIVPDAPIVIPASVPYPEADNLKDFVNQSLTNGMLFQKHKKGVVRITWSTLGLDPEILGVAPDFLTGYELMCYLVSQSPKKKAILNVCSIPKKIGKW</sequence>
<dbReference type="Proteomes" id="UP000167719">
    <property type="component" value="Genome"/>
</dbReference>
<feature type="compositionally biased region" description="Basic and acidic residues" evidence="1">
    <location>
        <begin position="119"/>
        <end position="136"/>
    </location>
</feature>
<feature type="region of interest" description="Disordered" evidence="1">
    <location>
        <begin position="238"/>
        <end position="268"/>
    </location>
</feature>
<proteinExistence type="predicted"/>
<protein>
    <submittedName>
        <fullName evidence="2">Phosphoprotein</fullName>
    </submittedName>
</protein>
<organism evidence="2 3">
    <name type="scientific">Marco virus</name>
    <dbReference type="NCBI Taxonomy" id="1158190"/>
    <lineage>
        <taxon>Viruses</taxon>
        <taxon>Riboviria</taxon>
        <taxon>Orthornavirae</taxon>
        <taxon>Negarnaviricota</taxon>
        <taxon>Haploviricotina</taxon>
        <taxon>Monjiviricetes</taxon>
        <taxon>Mononegavirales</taxon>
        <taxon>Rhabdoviridae</taxon>
        <taxon>Alpharhabdovirinae</taxon>
        <taxon>Hapavirus</taxon>
        <taxon>Hapavirus marco</taxon>
    </lineage>
</organism>
<dbReference type="GeneID" id="37627473"/>
<keyword evidence="3" id="KW-1185">Reference proteome</keyword>
<feature type="region of interest" description="Disordered" evidence="1">
    <location>
        <begin position="73"/>
        <end position="147"/>
    </location>
</feature>
<dbReference type="KEGG" id="vg:37627473"/>
<dbReference type="RefSeq" id="YP_009362112.1">
    <property type="nucleotide sequence ID" value="NC_034530.1"/>
</dbReference>
<evidence type="ECO:0000256" key="1">
    <source>
        <dbReference type="SAM" id="MobiDB-lite"/>
    </source>
</evidence>
<reference evidence="2 3" key="1">
    <citation type="journal article" date="2015" name="PLoS Pathog.">
        <title>Evolution of genome size and complexity in the rhabdoviridae.</title>
        <authorList>
            <person name="Walker P.J."/>
            <person name="Firth C."/>
            <person name="Widen S.G."/>
            <person name="Blasdell K.R."/>
            <person name="Guzman H."/>
            <person name="Wood T.G."/>
            <person name="Paradkar P.N."/>
            <person name="Holmes E.C."/>
            <person name="Tesh R.B."/>
            <person name="Vasilakis N."/>
        </authorList>
    </citation>
    <scope>NUCLEOTIDE SEQUENCE [LARGE SCALE GENOMIC DNA]</scope>
    <source>
        <strain evidence="2">BeAn40290</strain>
    </source>
</reference>
<name>A0A0D3R159_9RHAB</name>
<evidence type="ECO:0000313" key="3">
    <source>
        <dbReference type="Proteomes" id="UP000167719"/>
    </source>
</evidence>
<dbReference type="EMBL" id="KM205005">
    <property type="protein sequence ID" value="AJR28449.1"/>
    <property type="molecule type" value="Viral_cRNA"/>
</dbReference>